<evidence type="ECO:0000256" key="1">
    <source>
        <dbReference type="SAM" id="MobiDB-lite"/>
    </source>
</evidence>
<feature type="region of interest" description="Disordered" evidence="1">
    <location>
        <begin position="86"/>
        <end position="109"/>
    </location>
</feature>
<dbReference type="PROSITE" id="PS00972">
    <property type="entry name" value="USP_1"/>
    <property type="match status" value="1"/>
</dbReference>
<dbReference type="PANTHER" id="PTHR24006">
    <property type="entry name" value="UBIQUITIN CARBOXYL-TERMINAL HYDROLASE"/>
    <property type="match status" value="1"/>
</dbReference>
<proteinExistence type="predicted"/>
<evidence type="ECO:0000259" key="2">
    <source>
        <dbReference type="PROSITE" id="PS50235"/>
    </source>
</evidence>
<dbReference type="GO" id="GO:0005829">
    <property type="term" value="C:cytosol"/>
    <property type="evidence" value="ECO:0007669"/>
    <property type="project" value="TreeGrafter"/>
</dbReference>
<sequence length="411" mass="46530">MNMKKSYLLKILRSYQRGLILISGLLCYVIIAANQCRGSVSGPKLIVNNEINNEKNPYLTQLSLPENSPKRSDTANSCNNFVYHPSSSTGSKGSGAHTSPMPSPSPQASNMPFSGIANLGNTCYMNAVLQIIAALYSDDVRDSTPLKEIINEINKNPIDSQSCNDGYVRKFTTELEGKAGTMAQSRQQHDSEEFLRYLNESYPFLDEHRYSKYTFIGIKDKEGKMRIKKRSNEMEHIIKINLGEGVRAQPYITQMIKLNAKEVVQDTNLEIELNEYRLLDDYISSKLDTAFLLEANLEPAKDDLSTEHYIIQEVIDKLPSKLCIQLLRYPNQTKITDKFKGTEEISINDANFSLHGFIVHHGPSLHSGHYTAYVKRKGEWYWADDKIITRLDSSAAIKASQEAYLLFYAKK</sequence>
<dbReference type="EMBL" id="RARA01000026">
    <property type="protein sequence ID" value="ROT47048.1"/>
    <property type="molecule type" value="Genomic_DNA"/>
</dbReference>
<evidence type="ECO:0000313" key="5">
    <source>
        <dbReference type="Proteomes" id="UP000270927"/>
    </source>
</evidence>
<dbReference type="OrthoDB" id="982348at2"/>
<dbReference type="PROSITE" id="PS50235">
    <property type="entry name" value="USP_3"/>
    <property type="match status" value="1"/>
</dbReference>
<dbReference type="Proteomes" id="UP000270927">
    <property type="component" value="Unassembled WGS sequence"/>
</dbReference>
<dbReference type="GO" id="GO:0004843">
    <property type="term" value="F:cysteine-type deubiquitinase activity"/>
    <property type="evidence" value="ECO:0007669"/>
    <property type="project" value="InterPro"/>
</dbReference>
<dbReference type="Gene3D" id="3.90.70.10">
    <property type="entry name" value="Cysteine proteinases"/>
    <property type="match status" value="1"/>
</dbReference>
<dbReference type="Pfam" id="PF00443">
    <property type="entry name" value="UCH"/>
    <property type="match status" value="1"/>
</dbReference>
<dbReference type="PROSITE" id="PS00973">
    <property type="entry name" value="USP_2"/>
    <property type="match status" value="1"/>
</dbReference>
<dbReference type="SUPFAM" id="SSF54001">
    <property type="entry name" value="Cysteine proteinases"/>
    <property type="match status" value="1"/>
</dbReference>
<feature type="domain" description="USP" evidence="2">
    <location>
        <begin position="114"/>
        <end position="411"/>
    </location>
</feature>
<accession>A0A3N2QB59</accession>
<dbReference type="InterPro" id="IPR018200">
    <property type="entry name" value="USP_CS"/>
</dbReference>
<keyword evidence="5" id="KW-1185">Reference proteome</keyword>
<dbReference type="InterPro" id="IPR038765">
    <property type="entry name" value="Papain-like_cys_pep_sf"/>
</dbReference>
<dbReference type="CDD" id="cd02257">
    <property type="entry name" value="Peptidase_C19"/>
    <property type="match status" value="1"/>
</dbReference>
<reference evidence="3 5" key="1">
    <citation type="submission" date="2018-09" db="EMBL/GenBank/DDBJ databases">
        <title>Comparative Genomics of Wolbachia-Cardinium Dual Endosymbiosis in a Plant-Parasitic Nematode.</title>
        <authorList>
            <person name="Brown A.M.V."/>
            <person name="Wasala S.K."/>
            <person name="Howe D.K."/>
            <person name="Peetz A.B."/>
            <person name="Zasada I.A."/>
            <person name="Denver D.R."/>
        </authorList>
    </citation>
    <scope>NUCLEOTIDE SEQUENCE [LARGE SCALE GENOMIC DNA]</scope>
    <source>
        <strain evidence="3 5">Pp_1</strain>
    </source>
</reference>
<protein>
    <recommendedName>
        <fullName evidence="2">USP domain-containing protein</fullName>
    </recommendedName>
</protein>
<evidence type="ECO:0000313" key="3">
    <source>
        <dbReference type="EMBL" id="ROT47048.1"/>
    </source>
</evidence>
<dbReference type="InterPro" id="IPR001394">
    <property type="entry name" value="Peptidase_C19_UCH"/>
</dbReference>
<evidence type="ECO:0000313" key="4">
    <source>
        <dbReference type="EMBL" id="ROT47625.1"/>
    </source>
</evidence>
<organism evidence="3 5">
    <name type="scientific">Candidatus Cardinium hertigii</name>
    <dbReference type="NCBI Taxonomy" id="247481"/>
    <lineage>
        <taxon>Bacteria</taxon>
        <taxon>Pseudomonadati</taxon>
        <taxon>Bacteroidota</taxon>
        <taxon>Cytophagia</taxon>
        <taxon>Cytophagales</taxon>
        <taxon>Amoebophilaceae</taxon>
        <taxon>Candidatus Cardinium</taxon>
    </lineage>
</organism>
<dbReference type="PANTHER" id="PTHR24006:SF827">
    <property type="entry name" value="UBIQUITIN CARBOXYL-TERMINAL HYDROLASE 34"/>
    <property type="match status" value="1"/>
</dbReference>
<name>A0A3N2QB59_9BACT</name>
<comment type="caution">
    <text evidence="3">The sequence shown here is derived from an EMBL/GenBank/DDBJ whole genome shotgun (WGS) entry which is preliminary data.</text>
</comment>
<gene>
    <name evidence="4" type="ORF">EDM02_01490</name>
    <name evidence="3" type="ORF">EDM02_04100</name>
</gene>
<dbReference type="InterPro" id="IPR028889">
    <property type="entry name" value="USP"/>
</dbReference>
<dbReference type="InterPro" id="IPR050164">
    <property type="entry name" value="Peptidase_C19"/>
</dbReference>
<dbReference type="AlphaFoldDB" id="A0A3N2QB59"/>
<dbReference type="GO" id="GO:0016579">
    <property type="term" value="P:protein deubiquitination"/>
    <property type="evidence" value="ECO:0007669"/>
    <property type="project" value="InterPro"/>
</dbReference>
<dbReference type="RefSeq" id="WP_123662505.1">
    <property type="nucleotide sequence ID" value="NZ_RARA01000019.1"/>
</dbReference>
<dbReference type="EMBL" id="RARA01000019">
    <property type="protein sequence ID" value="ROT47625.1"/>
    <property type="molecule type" value="Genomic_DNA"/>
</dbReference>